<keyword evidence="3" id="KW-1185">Reference proteome</keyword>
<dbReference type="AlphaFoldDB" id="A0A2T0W7V1"/>
<comment type="caution">
    <text evidence="2">The sequence shown here is derived from an EMBL/GenBank/DDBJ whole genome shotgun (WGS) entry which is preliminary data.</text>
</comment>
<dbReference type="EMBL" id="PVTO01000009">
    <property type="protein sequence ID" value="PRY82749.1"/>
    <property type="molecule type" value="Genomic_DNA"/>
</dbReference>
<gene>
    <name evidence="2" type="ORF">CLV38_10979</name>
</gene>
<feature type="region of interest" description="Disordered" evidence="1">
    <location>
        <begin position="1"/>
        <end position="68"/>
    </location>
</feature>
<organism evidence="2 3">
    <name type="scientific">Alkalibacterium olivapovliticus</name>
    <dbReference type="NCBI Taxonomy" id="99907"/>
    <lineage>
        <taxon>Bacteria</taxon>
        <taxon>Bacillati</taxon>
        <taxon>Bacillota</taxon>
        <taxon>Bacilli</taxon>
        <taxon>Lactobacillales</taxon>
        <taxon>Carnobacteriaceae</taxon>
        <taxon>Alkalibacterium</taxon>
    </lineage>
</organism>
<feature type="compositionally biased region" description="Basic and acidic residues" evidence="1">
    <location>
        <begin position="52"/>
        <end position="68"/>
    </location>
</feature>
<reference evidence="2 3" key="1">
    <citation type="submission" date="2018-03" db="EMBL/GenBank/DDBJ databases">
        <title>Genomic Encyclopedia of Archaeal and Bacterial Type Strains, Phase II (KMG-II): from individual species to whole genera.</title>
        <authorList>
            <person name="Goeker M."/>
        </authorList>
    </citation>
    <scope>NUCLEOTIDE SEQUENCE [LARGE SCALE GENOMIC DNA]</scope>
    <source>
        <strain evidence="2 3">DSM 13175</strain>
    </source>
</reference>
<feature type="compositionally biased region" description="Basic and acidic residues" evidence="1">
    <location>
        <begin position="31"/>
        <end position="41"/>
    </location>
</feature>
<dbReference type="RefSeq" id="WP_106192862.1">
    <property type="nucleotide sequence ID" value="NZ_PVTO01000009.1"/>
</dbReference>
<accession>A0A2T0W7V1</accession>
<sequence length="68" mass="7624">MPDKDNTFPLNDEPSNKNEFINADETVDETPDSKSEADKASETTPNDLESFDIDKVDDLENTKKSDTD</sequence>
<name>A0A2T0W7V1_9LACT</name>
<evidence type="ECO:0000313" key="3">
    <source>
        <dbReference type="Proteomes" id="UP000238205"/>
    </source>
</evidence>
<protein>
    <submittedName>
        <fullName evidence="2">Uncharacterized protein</fullName>
    </submittedName>
</protein>
<evidence type="ECO:0000313" key="2">
    <source>
        <dbReference type="EMBL" id="PRY82749.1"/>
    </source>
</evidence>
<evidence type="ECO:0000256" key="1">
    <source>
        <dbReference type="SAM" id="MobiDB-lite"/>
    </source>
</evidence>
<dbReference type="Proteomes" id="UP000238205">
    <property type="component" value="Unassembled WGS sequence"/>
</dbReference>
<proteinExistence type="predicted"/>
<dbReference type="OrthoDB" id="9877979at2"/>